<organism evidence="3">
    <name type="scientific">viral metagenome</name>
    <dbReference type="NCBI Taxonomy" id="1070528"/>
    <lineage>
        <taxon>unclassified sequences</taxon>
        <taxon>metagenomes</taxon>
        <taxon>organismal metagenomes</taxon>
    </lineage>
</organism>
<evidence type="ECO:0000256" key="2">
    <source>
        <dbReference type="SAM" id="MobiDB-lite"/>
    </source>
</evidence>
<proteinExistence type="predicted"/>
<feature type="coiled-coil region" evidence="1">
    <location>
        <begin position="593"/>
        <end position="620"/>
    </location>
</feature>
<dbReference type="EMBL" id="MT142434">
    <property type="protein sequence ID" value="QJA80755.1"/>
    <property type="molecule type" value="Genomic_DNA"/>
</dbReference>
<evidence type="ECO:0000313" key="3">
    <source>
        <dbReference type="EMBL" id="QJA80755.1"/>
    </source>
</evidence>
<sequence>MAKDNNDILAEIKANFKKAYDAAEAEYTMMIDDLRFMNGEQWAQSLKADREADGRPCLTINKTAVFHDQIAGDIRMNTPSIKVKPVDSGADPDTAKMIMGLIRNIEHQSGADAAYDTAGESAAACGKGTFRIVTEYASDDSFDQEIYIRRMKNPFTVFWDPAAQEWDKSDADYCFVTEKIDRDTFFEQYPDGSASSFDAGKDSDASWGDKETVRVVEYFKRDPVISKLYLIQYADKTEPEVVDTLPDKTLYQYEVLKERKVESHKLIWYKATAAEILEGPIEMAGKYIPIVEIWGKEINIENETHYRGVVRNMIDPQKLYNYSRSTSAEVISLAPKAPYLVTAAMVGEYQAIWNKAHKKSFPYLPYTPDPKMPGVMPSKTPPISADTGIINEIMVSDQELHDTSGLQQASLGKQSNEKSGKAIQARQREGDVANYVYYDNITRGLRYAGKVIVDLIPSIYDVPKVRRIMGEDGTEQMVQFGEPFVDKDGKSKLYDLTTGRYDVVVSIGPSYSTQREEAADNMMNFMGAIPGTAPLIADLVVGNMDWPGADEISDRLKKTLPPGLLPPEQDGGGQGQPPPGPPPPPDPMMMMEMEKAKVLLQQEQLKAVKLKAEIEKIQVETKLKAMEAAFPQERAKT</sequence>
<protein>
    <submittedName>
        <fullName evidence="3">Putative P22-like portal protein</fullName>
    </submittedName>
</protein>
<feature type="region of interest" description="Disordered" evidence="2">
    <location>
        <begin position="553"/>
        <end position="593"/>
    </location>
</feature>
<accession>A0A6M3KH59</accession>
<reference evidence="3" key="1">
    <citation type="submission" date="2020-03" db="EMBL/GenBank/DDBJ databases">
        <title>The deep terrestrial virosphere.</title>
        <authorList>
            <person name="Holmfeldt K."/>
            <person name="Nilsson E."/>
            <person name="Simone D."/>
            <person name="Lopez-Fernandez M."/>
            <person name="Wu X."/>
            <person name="de Brujin I."/>
            <person name="Lundin D."/>
            <person name="Andersson A."/>
            <person name="Bertilsson S."/>
            <person name="Dopson M."/>
        </authorList>
    </citation>
    <scope>NUCLEOTIDE SEQUENCE</scope>
    <source>
        <strain evidence="3">MM415A00662</strain>
    </source>
</reference>
<dbReference type="InterPro" id="IPR032427">
    <property type="entry name" value="P22_portal"/>
</dbReference>
<keyword evidence="1" id="KW-0175">Coiled coil</keyword>
<feature type="compositionally biased region" description="Low complexity" evidence="2">
    <location>
        <begin position="559"/>
        <end position="569"/>
    </location>
</feature>
<dbReference type="Pfam" id="PF16510">
    <property type="entry name" value="P22_portal"/>
    <property type="match status" value="1"/>
</dbReference>
<evidence type="ECO:0000256" key="1">
    <source>
        <dbReference type="SAM" id="Coils"/>
    </source>
</evidence>
<feature type="compositionally biased region" description="Pro residues" evidence="2">
    <location>
        <begin position="576"/>
        <end position="587"/>
    </location>
</feature>
<dbReference type="AlphaFoldDB" id="A0A6M3KH59"/>
<gene>
    <name evidence="3" type="ORF">MM415A00662_0010</name>
</gene>
<name>A0A6M3KH59_9ZZZZ</name>